<gene>
    <name evidence="1" type="ORF">GXW71_19210</name>
</gene>
<organism evidence="1 2">
    <name type="scientific">Plastoroseomonas hellenica</name>
    <dbReference type="NCBI Taxonomy" id="2687306"/>
    <lineage>
        <taxon>Bacteria</taxon>
        <taxon>Pseudomonadati</taxon>
        <taxon>Pseudomonadota</taxon>
        <taxon>Alphaproteobacteria</taxon>
        <taxon>Acetobacterales</taxon>
        <taxon>Acetobacteraceae</taxon>
        <taxon>Plastoroseomonas</taxon>
    </lineage>
</organism>
<dbReference type="Proteomes" id="UP001196870">
    <property type="component" value="Unassembled WGS sequence"/>
</dbReference>
<protein>
    <submittedName>
        <fullName evidence="1">Uncharacterized protein</fullName>
    </submittedName>
</protein>
<proteinExistence type="predicted"/>
<comment type="caution">
    <text evidence="1">The sequence shown here is derived from an EMBL/GenBank/DDBJ whole genome shotgun (WGS) entry which is preliminary data.</text>
</comment>
<keyword evidence="2" id="KW-1185">Reference proteome</keyword>
<dbReference type="EMBL" id="JAAGBB010000023">
    <property type="protein sequence ID" value="MBR0666496.1"/>
    <property type="molecule type" value="Genomic_DNA"/>
</dbReference>
<evidence type="ECO:0000313" key="1">
    <source>
        <dbReference type="EMBL" id="MBR0666496.1"/>
    </source>
</evidence>
<name>A0ABS5F1U7_9PROT</name>
<accession>A0ABS5F1U7</accession>
<sequence length="72" mass="7714">MPEAPHFRVEPFASTRAALDRACEIIGAPTVSSVELYADSGEVLFDTVTLALELGWPLPPADPMCWHSDSAG</sequence>
<evidence type="ECO:0000313" key="2">
    <source>
        <dbReference type="Proteomes" id="UP001196870"/>
    </source>
</evidence>
<reference evidence="2" key="1">
    <citation type="journal article" date="2021" name="Syst. Appl. Microbiol.">
        <title>Roseomonas hellenica sp. nov., isolated from roots of wild-growing Alkanna tinctoria.</title>
        <authorList>
            <person name="Rat A."/>
            <person name="Naranjo H.D."/>
            <person name="Lebbe L."/>
            <person name="Cnockaert M."/>
            <person name="Krigas N."/>
            <person name="Grigoriadou K."/>
            <person name="Maloupa E."/>
            <person name="Willems A."/>
        </authorList>
    </citation>
    <scope>NUCLEOTIDE SEQUENCE [LARGE SCALE GENOMIC DNA]</scope>
    <source>
        <strain evidence="2">LMG 31523</strain>
    </source>
</reference>
<dbReference type="RefSeq" id="WP_211854169.1">
    <property type="nucleotide sequence ID" value="NZ_JAAGBB010000023.1"/>
</dbReference>